<evidence type="ECO:0000256" key="4">
    <source>
        <dbReference type="ARBA" id="ARBA00022692"/>
    </source>
</evidence>
<keyword evidence="3" id="KW-1003">Cell membrane</keyword>
<dbReference type="Pfam" id="PF02096">
    <property type="entry name" value="60KD_IMP"/>
    <property type="match status" value="1"/>
</dbReference>
<feature type="transmembrane region" description="Helical" evidence="11">
    <location>
        <begin position="241"/>
        <end position="258"/>
    </location>
</feature>
<feature type="transmembrane region" description="Helical" evidence="11">
    <location>
        <begin position="33"/>
        <end position="53"/>
    </location>
</feature>
<comment type="similarity">
    <text evidence="9">Belongs to the OXA1/ALB3/YidC family.</text>
</comment>
<dbReference type="HOGENOM" id="CLU_036138_0_0_9"/>
<evidence type="ECO:0000313" key="13">
    <source>
        <dbReference type="EMBL" id="CDZ25168.1"/>
    </source>
</evidence>
<keyword evidence="14" id="KW-1185">Reference proteome</keyword>
<reference evidence="14" key="1">
    <citation type="submission" date="2014-07" db="EMBL/GenBank/DDBJ databases">
        <authorList>
            <person name="Wibberg D."/>
        </authorList>
    </citation>
    <scope>NUCLEOTIDE SEQUENCE [LARGE SCALE GENOMIC DNA]</scope>
    <source>
        <strain evidence="14">DG5</strain>
    </source>
</reference>
<dbReference type="InterPro" id="IPR028055">
    <property type="entry name" value="YidC/Oxa/ALB_C"/>
</dbReference>
<evidence type="ECO:0000259" key="12">
    <source>
        <dbReference type="Pfam" id="PF02096"/>
    </source>
</evidence>
<evidence type="ECO:0000256" key="10">
    <source>
        <dbReference type="SAM" id="MobiDB-lite"/>
    </source>
</evidence>
<dbReference type="Proteomes" id="UP000032431">
    <property type="component" value="Chromosome I"/>
</dbReference>
<feature type="transmembrane region" description="Helical" evidence="11">
    <location>
        <begin position="7"/>
        <end position="27"/>
    </location>
</feature>
<feature type="region of interest" description="Disordered" evidence="10">
    <location>
        <begin position="323"/>
        <end position="384"/>
    </location>
</feature>
<dbReference type="NCBIfam" id="TIGR03592">
    <property type="entry name" value="yidC_oxa1_cterm"/>
    <property type="match status" value="1"/>
</dbReference>
<evidence type="ECO:0000256" key="6">
    <source>
        <dbReference type="ARBA" id="ARBA00022989"/>
    </source>
</evidence>
<feature type="transmembrane region" description="Helical" evidence="11">
    <location>
        <begin position="199"/>
        <end position="221"/>
    </location>
</feature>
<dbReference type="EMBL" id="LM995447">
    <property type="protein sequence ID" value="CDZ25168.1"/>
    <property type="molecule type" value="Genomic_DNA"/>
</dbReference>
<dbReference type="KEGG" id="ccel:CCDG5_2088"/>
<feature type="transmembrane region" description="Helical" evidence="11">
    <location>
        <begin position="264"/>
        <end position="284"/>
    </location>
</feature>
<dbReference type="CDD" id="cd20070">
    <property type="entry name" value="5TM_YidC_Alb3"/>
    <property type="match status" value="1"/>
</dbReference>
<name>A0A078KRY6_9FIRM</name>
<dbReference type="GO" id="GO:0051205">
    <property type="term" value="P:protein insertion into membrane"/>
    <property type="evidence" value="ECO:0007669"/>
    <property type="project" value="TreeGrafter"/>
</dbReference>
<sequence>MNIFSALINAFNAIICYPLGAILKLFFTFIPNYAVLLILFTILTRIALFPLAVKQQKSSAEMLRMRPKMERLQKKYAKDRQKLQEEMSKLYQEEGYNPLAGCLPALVQIPILYGLYNVVYNPLTYIMWYPQSVVDKMKGILMPFITKDFGSNIHSTDPKIQIYMAKEMGRHMDKLGFLGNAKSIDFNFLGIDLSENPKFALTALVAIPILCYITQALSSWLSFKMTSKMQEGQPGSSMNKFIFPFVLPIWSAWLSTLMPAAVGFYWVITNLFIIIQVLILQKFYSLDKLVKQSEIRAEQRRQAIANGTLKLTRWQKMAQKALEMQKMQAAETNNSKPQPAQKKDEEQPKQQVKLNSKGQKSRSQIKEEQRRRLAKSRQMREEQK</sequence>
<dbReference type="GO" id="GO:0032977">
    <property type="term" value="F:membrane insertase activity"/>
    <property type="evidence" value="ECO:0007669"/>
    <property type="project" value="InterPro"/>
</dbReference>
<evidence type="ECO:0000256" key="9">
    <source>
        <dbReference type="RuleBase" id="RU003945"/>
    </source>
</evidence>
<gene>
    <name evidence="13" type="ORF">CCDG5_2088</name>
</gene>
<keyword evidence="2" id="KW-0813">Transport</keyword>
<keyword evidence="6 11" id="KW-1133">Transmembrane helix</keyword>
<accession>A0A078KRY6</accession>
<comment type="subcellular location">
    <subcellularLocation>
        <location evidence="1">Cell membrane</location>
        <topology evidence="1">Multi-pass membrane protein</topology>
    </subcellularLocation>
    <subcellularLocation>
        <location evidence="9">Membrane</location>
        <topology evidence="9">Multi-pass membrane protein</topology>
    </subcellularLocation>
</comment>
<dbReference type="OrthoDB" id="9780552at2"/>
<evidence type="ECO:0000256" key="5">
    <source>
        <dbReference type="ARBA" id="ARBA00022927"/>
    </source>
</evidence>
<evidence type="ECO:0000313" key="14">
    <source>
        <dbReference type="Proteomes" id="UP000032431"/>
    </source>
</evidence>
<feature type="domain" description="Membrane insertase YidC/Oxa/ALB C-terminal" evidence="12">
    <location>
        <begin position="33"/>
        <end position="282"/>
    </location>
</feature>
<dbReference type="InterPro" id="IPR047196">
    <property type="entry name" value="YidC_ALB_C"/>
</dbReference>
<dbReference type="AlphaFoldDB" id="A0A078KRY6"/>
<dbReference type="InterPro" id="IPR001708">
    <property type="entry name" value="YidC/ALB3/OXA1/COX18"/>
</dbReference>
<organism evidence="13 14">
    <name type="scientific">[Clostridium] cellulosi</name>
    <dbReference type="NCBI Taxonomy" id="29343"/>
    <lineage>
        <taxon>Bacteria</taxon>
        <taxon>Bacillati</taxon>
        <taxon>Bacillota</taxon>
        <taxon>Clostridia</taxon>
        <taxon>Eubacteriales</taxon>
        <taxon>Oscillospiraceae</taxon>
        <taxon>Oscillospiraceae incertae sedis</taxon>
    </lineage>
</organism>
<dbReference type="GO" id="GO:0015031">
    <property type="term" value="P:protein transport"/>
    <property type="evidence" value="ECO:0007669"/>
    <property type="project" value="UniProtKB-KW"/>
</dbReference>
<keyword evidence="7 11" id="KW-0472">Membrane</keyword>
<evidence type="ECO:0000256" key="1">
    <source>
        <dbReference type="ARBA" id="ARBA00004651"/>
    </source>
</evidence>
<dbReference type="PANTHER" id="PTHR12428">
    <property type="entry name" value="OXA1"/>
    <property type="match status" value="1"/>
</dbReference>
<keyword evidence="8" id="KW-0143">Chaperone</keyword>
<dbReference type="STRING" id="29343.CCDG5_2088"/>
<evidence type="ECO:0000256" key="8">
    <source>
        <dbReference type="ARBA" id="ARBA00023186"/>
    </source>
</evidence>
<evidence type="ECO:0000256" key="7">
    <source>
        <dbReference type="ARBA" id="ARBA00023136"/>
    </source>
</evidence>
<evidence type="ECO:0000256" key="11">
    <source>
        <dbReference type="SAM" id="Phobius"/>
    </source>
</evidence>
<dbReference type="GO" id="GO:0005886">
    <property type="term" value="C:plasma membrane"/>
    <property type="evidence" value="ECO:0007669"/>
    <property type="project" value="UniProtKB-SubCell"/>
</dbReference>
<keyword evidence="5" id="KW-0653">Protein transport</keyword>
<dbReference type="PATRIC" id="fig|29343.3.peg.2202"/>
<evidence type="ECO:0000256" key="2">
    <source>
        <dbReference type="ARBA" id="ARBA00022448"/>
    </source>
</evidence>
<feature type="compositionally biased region" description="Polar residues" evidence="10">
    <location>
        <begin position="349"/>
        <end position="362"/>
    </location>
</feature>
<evidence type="ECO:0000256" key="3">
    <source>
        <dbReference type="ARBA" id="ARBA00022475"/>
    </source>
</evidence>
<keyword evidence="4 9" id="KW-0812">Transmembrane</keyword>
<proteinExistence type="inferred from homology"/>
<protein>
    <recommendedName>
        <fullName evidence="12">Membrane insertase YidC/Oxa/ALB C-terminal domain-containing protein</fullName>
    </recommendedName>
</protein>
<dbReference type="PANTHER" id="PTHR12428:SF65">
    <property type="entry name" value="CYTOCHROME C OXIDASE ASSEMBLY PROTEIN COX18, MITOCHONDRIAL"/>
    <property type="match status" value="1"/>
</dbReference>
<feature type="transmembrane region" description="Helical" evidence="11">
    <location>
        <begin position="96"/>
        <end position="116"/>
    </location>
</feature>